<evidence type="ECO:0000313" key="2">
    <source>
        <dbReference type="Proteomes" id="UP000805704"/>
    </source>
</evidence>
<protein>
    <submittedName>
        <fullName evidence="1">Uncharacterized protein</fullName>
    </submittedName>
</protein>
<dbReference type="EMBL" id="CM024804">
    <property type="protein sequence ID" value="KAG8010216.1"/>
    <property type="molecule type" value="Genomic_DNA"/>
</dbReference>
<gene>
    <name evidence="1" type="ORF">GBF38_014436</name>
</gene>
<sequence length="94" mass="9879">MVKGRNASAGGASAPPRILVEVVGRDSGASTELPGALLYSHPRDAALPAESPAARALSESRDWLYHSRTQQPPNLRRSVPVRLTASTLHAGAEV</sequence>
<dbReference type="Proteomes" id="UP000805704">
    <property type="component" value="Chromosome 16"/>
</dbReference>
<comment type="caution">
    <text evidence="1">The sequence shown here is derived from an EMBL/GenBank/DDBJ whole genome shotgun (WGS) entry which is preliminary data.</text>
</comment>
<name>A0ACB7F7T0_NIBAL</name>
<organism evidence="1 2">
    <name type="scientific">Nibea albiflora</name>
    <name type="common">Yellow drum</name>
    <name type="synonym">Corvina albiflora</name>
    <dbReference type="NCBI Taxonomy" id="240163"/>
    <lineage>
        <taxon>Eukaryota</taxon>
        <taxon>Metazoa</taxon>
        <taxon>Chordata</taxon>
        <taxon>Craniata</taxon>
        <taxon>Vertebrata</taxon>
        <taxon>Euteleostomi</taxon>
        <taxon>Actinopterygii</taxon>
        <taxon>Neopterygii</taxon>
        <taxon>Teleostei</taxon>
        <taxon>Neoteleostei</taxon>
        <taxon>Acanthomorphata</taxon>
        <taxon>Eupercaria</taxon>
        <taxon>Sciaenidae</taxon>
        <taxon>Nibea</taxon>
    </lineage>
</organism>
<proteinExistence type="predicted"/>
<keyword evidence="2" id="KW-1185">Reference proteome</keyword>
<accession>A0ACB7F7T0</accession>
<evidence type="ECO:0000313" key="1">
    <source>
        <dbReference type="EMBL" id="KAG8010216.1"/>
    </source>
</evidence>
<reference evidence="1" key="1">
    <citation type="submission" date="2020-04" db="EMBL/GenBank/DDBJ databases">
        <title>A chromosome-scale assembly and high-density genetic map of the yellow drum (Nibea albiflora) genome.</title>
        <authorList>
            <person name="Xu D."/>
            <person name="Zhang W."/>
            <person name="Chen R."/>
            <person name="Tan P."/>
            <person name="Wang L."/>
            <person name="Song H."/>
            <person name="Tian L."/>
            <person name="Zhu Q."/>
            <person name="Wang B."/>
        </authorList>
    </citation>
    <scope>NUCLEOTIDE SEQUENCE</scope>
    <source>
        <strain evidence="1">ZJHYS-2018</strain>
    </source>
</reference>